<dbReference type="InterPro" id="IPR011333">
    <property type="entry name" value="SKP1/BTB/POZ_sf"/>
</dbReference>
<dbReference type="PANTHER" id="PTHR22743:SF165">
    <property type="entry name" value="BTB AND MATH DOMAIN CONTAINING-RELATED"/>
    <property type="match status" value="1"/>
</dbReference>
<dbReference type="OrthoDB" id="6359816at2759"/>
<accession>A0A2G5VC04</accession>
<dbReference type="AlphaFoldDB" id="A0A2G5VC04"/>
<name>A0A2G5VC04_9PELO</name>
<comment type="caution">
    <text evidence="1">The sequence shown here is derived from an EMBL/GenBank/DDBJ whole genome shotgun (WGS) entry which is preliminary data.</text>
</comment>
<evidence type="ECO:0000313" key="2">
    <source>
        <dbReference type="Proteomes" id="UP000230233"/>
    </source>
</evidence>
<dbReference type="EMBL" id="PDUG01000002">
    <property type="protein sequence ID" value="PIC49270.1"/>
    <property type="molecule type" value="Genomic_DNA"/>
</dbReference>
<gene>
    <name evidence="1" type="primary">Cnig_chr_II.g7929</name>
    <name evidence="1" type="ORF">B9Z55_007929</name>
</gene>
<dbReference type="Proteomes" id="UP000230233">
    <property type="component" value="Chromosome II"/>
</dbReference>
<dbReference type="PANTHER" id="PTHR22743">
    <property type="entry name" value="MEPRIN/TRAF-LIKE MATH FAMILY-C.ELEGANS"/>
    <property type="match status" value="1"/>
</dbReference>
<reference evidence="2" key="1">
    <citation type="submission" date="2017-10" db="EMBL/GenBank/DDBJ databases">
        <title>Rapid genome shrinkage in a self-fertile nematode reveals novel sperm competition proteins.</title>
        <authorList>
            <person name="Yin D."/>
            <person name="Schwarz E.M."/>
            <person name="Thomas C.G."/>
            <person name="Felde R.L."/>
            <person name="Korf I.F."/>
            <person name="Cutter A.D."/>
            <person name="Schartner C.M."/>
            <person name="Ralston E.J."/>
            <person name="Meyer B.J."/>
            <person name="Haag E.S."/>
        </authorList>
    </citation>
    <scope>NUCLEOTIDE SEQUENCE [LARGE SCALE GENOMIC DNA]</scope>
    <source>
        <strain evidence="2">JU1422</strain>
    </source>
</reference>
<evidence type="ECO:0008006" key="3">
    <source>
        <dbReference type="Google" id="ProtNLM"/>
    </source>
</evidence>
<keyword evidence="2" id="KW-1185">Reference proteome</keyword>
<evidence type="ECO:0000313" key="1">
    <source>
        <dbReference type="EMBL" id="PIC49270.1"/>
    </source>
</evidence>
<organism evidence="1 2">
    <name type="scientific">Caenorhabditis nigoni</name>
    <dbReference type="NCBI Taxonomy" id="1611254"/>
    <lineage>
        <taxon>Eukaryota</taxon>
        <taxon>Metazoa</taxon>
        <taxon>Ecdysozoa</taxon>
        <taxon>Nematoda</taxon>
        <taxon>Chromadorea</taxon>
        <taxon>Rhabditida</taxon>
        <taxon>Rhabditina</taxon>
        <taxon>Rhabditomorpha</taxon>
        <taxon>Rhabditoidea</taxon>
        <taxon>Rhabditidae</taxon>
        <taxon>Peloderinae</taxon>
        <taxon>Caenorhabditis</taxon>
    </lineage>
</organism>
<protein>
    <recommendedName>
        <fullName evidence="3">BTB domain-containing protein</fullName>
    </recommendedName>
</protein>
<dbReference type="Gene3D" id="3.30.710.10">
    <property type="entry name" value="Potassium Channel Kv1.1, Chain A"/>
    <property type="match status" value="1"/>
</dbReference>
<sequence>MRKYKISDDTVSEILKLADFFDAKVVVRRCEEFLMNTSKESLKFKFPLAIKNKLAELKKKCFSEMTKSTNFKDLIPDDSTDFDTEVWKEFFSKAISFI</sequence>
<proteinExistence type="predicted"/>
<dbReference type="InterPro" id="IPR052664">
    <property type="entry name" value="BTB-MATH_domain_protein"/>
</dbReference>